<dbReference type="EMBL" id="CP126446">
    <property type="protein sequence ID" value="WIG00075.1"/>
    <property type="molecule type" value="Genomic_DNA"/>
</dbReference>
<feature type="transmembrane region" description="Helical" evidence="6">
    <location>
        <begin position="274"/>
        <end position="298"/>
    </location>
</feature>
<evidence type="ECO:0000256" key="1">
    <source>
        <dbReference type="ARBA" id="ARBA00004651"/>
    </source>
</evidence>
<evidence type="ECO:0000259" key="7">
    <source>
        <dbReference type="Pfam" id="PF12698"/>
    </source>
</evidence>
<feature type="transmembrane region" description="Helical" evidence="6">
    <location>
        <begin position="310"/>
        <end position="334"/>
    </location>
</feature>
<feature type="transmembrane region" description="Helical" evidence="6">
    <location>
        <begin position="231"/>
        <end position="253"/>
    </location>
</feature>
<proteinExistence type="predicted"/>
<sequence length="430" mass="47662">MWIHAHKDWKRMLKDPKALLIVLFMPALLTALLGLSIGKMMDGSGEIDTISLGVFDQSEPATWNIEGMPEEFTPSDPPNDFVALFKEEVLKGEELKSFIHIEEIESEEEGKERLQNGELTSFISFPASFNQNVVDALLLSNQSDLQVDLWQNPDQALQSEIIASIVEGYTTQLTSLVVQKEGTMRFLAEEGLSPAITATKMQDSFEANSEGGNRIKLSRASIDGLDSISGIQYYTVGMAVMFMLYVASYTAIYMKDEVRTNMFNRIRVIGESPYKVLAGKLISTSIFVFGQFLFLFTFSKILFGMKLGALLPLGILMVSTSIAVGCLGVVFSALALTYKENRLTDLFQSVVIPFMAMLGGSFIQLSIMPESIRFIGQSIINGAALDGLLKIMQGYGFEGLQSSILAIWINGFIFLLLAFIIIRRNKEVFS</sequence>
<keyword evidence="2" id="KW-1003">Cell membrane</keyword>
<dbReference type="Proteomes" id="UP001236652">
    <property type="component" value="Chromosome"/>
</dbReference>
<feature type="domain" description="ABC-2 type transporter transmembrane" evidence="7">
    <location>
        <begin position="17"/>
        <end position="420"/>
    </location>
</feature>
<evidence type="ECO:0000313" key="8">
    <source>
        <dbReference type="EMBL" id="WIG00075.1"/>
    </source>
</evidence>
<evidence type="ECO:0000313" key="9">
    <source>
        <dbReference type="Proteomes" id="UP001236652"/>
    </source>
</evidence>
<dbReference type="InterPro" id="IPR051449">
    <property type="entry name" value="ABC-2_transporter_component"/>
</dbReference>
<organism evidence="8 9">
    <name type="scientific">Pontibacillus chungwhensis</name>
    <dbReference type="NCBI Taxonomy" id="265426"/>
    <lineage>
        <taxon>Bacteria</taxon>
        <taxon>Bacillati</taxon>
        <taxon>Bacillota</taxon>
        <taxon>Bacilli</taxon>
        <taxon>Bacillales</taxon>
        <taxon>Bacillaceae</taxon>
        <taxon>Pontibacillus</taxon>
    </lineage>
</organism>
<evidence type="ECO:0000256" key="5">
    <source>
        <dbReference type="ARBA" id="ARBA00023136"/>
    </source>
</evidence>
<dbReference type="PANTHER" id="PTHR30294">
    <property type="entry name" value="MEMBRANE COMPONENT OF ABC TRANSPORTER YHHJ-RELATED"/>
    <property type="match status" value="1"/>
</dbReference>
<protein>
    <submittedName>
        <fullName evidence="8">ABC transporter permease</fullName>
    </submittedName>
</protein>
<evidence type="ECO:0000256" key="3">
    <source>
        <dbReference type="ARBA" id="ARBA00022692"/>
    </source>
</evidence>
<feature type="transmembrane region" description="Helical" evidence="6">
    <location>
        <begin position="346"/>
        <end position="367"/>
    </location>
</feature>
<keyword evidence="3 6" id="KW-0812">Transmembrane</keyword>
<keyword evidence="4 6" id="KW-1133">Transmembrane helix</keyword>
<dbReference type="InterPro" id="IPR013525">
    <property type="entry name" value="ABC2_TM"/>
</dbReference>
<gene>
    <name evidence="8" type="ORF">QNI29_10585</name>
</gene>
<dbReference type="PANTHER" id="PTHR30294:SF29">
    <property type="entry name" value="MULTIDRUG ABC TRANSPORTER PERMEASE YBHS-RELATED"/>
    <property type="match status" value="1"/>
</dbReference>
<dbReference type="Pfam" id="PF12698">
    <property type="entry name" value="ABC2_membrane_3"/>
    <property type="match status" value="1"/>
</dbReference>
<evidence type="ECO:0000256" key="2">
    <source>
        <dbReference type="ARBA" id="ARBA00022475"/>
    </source>
</evidence>
<keyword evidence="5 6" id="KW-0472">Membrane</keyword>
<reference evidence="8 9" key="1">
    <citation type="submission" date="2023-05" db="EMBL/GenBank/DDBJ databases">
        <title>Comparative genomics reveals the evidence of polycyclic aromatic hydrocarbons degradation in moderately halophilic genus Pontibacillus.</title>
        <authorList>
            <person name="Yang H."/>
            <person name="Qian Z."/>
        </authorList>
    </citation>
    <scope>NUCLEOTIDE SEQUENCE [LARGE SCALE GENOMIC DNA]</scope>
    <source>
        <strain evidence="9">HN14</strain>
    </source>
</reference>
<evidence type="ECO:0000256" key="4">
    <source>
        <dbReference type="ARBA" id="ARBA00022989"/>
    </source>
</evidence>
<dbReference type="RefSeq" id="WP_231416449.1">
    <property type="nucleotide sequence ID" value="NZ_CP126446.1"/>
</dbReference>
<feature type="transmembrane region" description="Helical" evidence="6">
    <location>
        <begin position="402"/>
        <end position="422"/>
    </location>
</feature>
<comment type="subcellular location">
    <subcellularLocation>
        <location evidence="1">Cell membrane</location>
        <topology evidence="1">Multi-pass membrane protein</topology>
    </subcellularLocation>
</comment>
<keyword evidence="9" id="KW-1185">Reference proteome</keyword>
<evidence type="ECO:0000256" key="6">
    <source>
        <dbReference type="SAM" id="Phobius"/>
    </source>
</evidence>
<accession>A0ABY8V683</accession>
<name>A0ABY8V683_9BACI</name>